<keyword evidence="3" id="KW-1185">Reference proteome</keyword>
<dbReference type="Pfam" id="PF14291">
    <property type="entry name" value="DUF4371"/>
    <property type="match status" value="1"/>
</dbReference>
<name>A0A9R1WSV7_LACSA</name>
<dbReference type="InterPro" id="IPR025398">
    <property type="entry name" value="DUF4371"/>
</dbReference>
<sequence length="585" mass="67322">MGQSSKRNCEEINLNELLADPGTRRRVSKYNPNDREKIRRAYLQIGPHQPRGHKFRQTAFGKMKRRFIRGWFDLDLYKPWLEYNVTEDAAFCLYCYLCDDDVKASDVKTFITKGFNNWKKSERFKIHMGGPGNAHNQAQQKCLAFRGHDESELSSNQGNFRELLKFLADHNEETRKFILQNAPKNNKLYSHKIQIDIASSCAIENSKLITEDIGYDYFSILVDECRDVSTKEQMALALRYVNKKGYVIERFLGIVYVPNTNSLSLKAAIDSLLATYKLIVSRIRGQGYDGASNMRGEFNGLKSLILRDNNSAFYVHCFTHQLQLVLVAIVKNHVDIALLFTMISKLVNVVGASCKRKYMLHEKQVEKILEAIYVGEIETDKGLNQEYTLQRATDTQWGSHYVTLLNIGILFSSIIEVLEYVVEDCGSSEQKAEVVILLDWTQSFDFVFALILMKSILGITNELSSTLQRKYQDIVNAMELVGISKQRLMTLGNEGWESLVKEVYLFCEKVNDTRKQRLMTLGNKDWVLQELRSRFNETTTELLLCMACLNLDDSFSSFKKEKLVTSDFSETDILVLENQLDMFLT</sequence>
<dbReference type="Proteomes" id="UP000235145">
    <property type="component" value="Unassembled WGS sequence"/>
</dbReference>
<dbReference type="InterPro" id="IPR012337">
    <property type="entry name" value="RNaseH-like_sf"/>
</dbReference>
<gene>
    <name evidence="2" type="ORF">LSAT_V11C100015490</name>
</gene>
<organism evidence="2 3">
    <name type="scientific">Lactuca sativa</name>
    <name type="common">Garden lettuce</name>
    <dbReference type="NCBI Taxonomy" id="4236"/>
    <lineage>
        <taxon>Eukaryota</taxon>
        <taxon>Viridiplantae</taxon>
        <taxon>Streptophyta</taxon>
        <taxon>Embryophyta</taxon>
        <taxon>Tracheophyta</taxon>
        <taxon>Spermatophyta</taxon>
        <taxon>Magnoliopsida</taxon>
        <taxon>eudicotyledons</taxon>
        <taxon>Gunneridae</taxon>
        <taxon>Pentapetalae</taxon>
        <taxon>asterids</taxon>
        <taxon>campanulids</taxon>
        <taxon>Asterales</taxon>
        <taxon>Asteraceae</taxon>
        <taxon>Cichorioideae</taxon>
        <taxon>Cichorieae</taxon>
        <taxon>Lactucinae</taxon>
        <taxon>Lactuca</taxon>
    </lineage>
</organism>
<dbReference type="SMART" id="SM00597">
    <property type="entry name" value="ZnF_TTF"/>
    <property type="match status" value="1"/>
</dbReference>
<proteinExistence type="predicted"/>
<protein>
    <recommendedName>
        <fullName evidence="1">TTF-type domain-containing protein</fullName>
    </recommendedName>
</protein>
<evidence type="ECO:0000313" key="2">
    <source>
        <dbReference type="EMBL" id="KAJ0228131.1"/>
    </source>
</evidence>
<dbReference type="SUPFAM" id="SSF53098">
    <property type="entry name" value="Ribonuclease H-like"/>
    <property type="match status" value="1"/>
</dbReference>
<dbReference type="PANTHER" id="PTHR11697:SF230">
    <property type="entry name" value="ZINC FINGER, MYM DOMAIN CONTAINING 1"/>
    <property type="match status" value="1"/>
</dbReference>
<dbReference type="PANTHER" id="PTHR11697">
    <property type="entry name" value="GENERAL TRANSCRIPTION FACTOR 2-RELATED ZINC FINGER PROTEIN"/>
    <property type="match status" value="1"/>
</dbReference>
<evidence type="ECO:0000313" key="3">
    <source>
        <dbReference type="Proteomes" id="UP000235145"/>
    </source>
</evidence>
<reference evidence="2 3" key="1">
    <citation type="journal article" date="2017" name="Nat. Commun.">
        <title>Genome assembly with in vitro proximity ligation data and whole-genome triplication in lettuce.</title>
        <authorList>
            <person name="Reyes-Chin-Wo S."/>
            <person name="Wang Z."/>
            <person name="Yang X."/>
            <person name="Kozik A."/>
            <person name="Arikit S."/>
            <person name="Song C."/>
            <person name="Xia L."/>
            <person name="Froenicke L."/>
            <person name="Lavelle D.O."/>
            <person name="Truco M.J."/>
            <person name="Xia R."/>
            <person name="Zhu S."/>
            <person name="Xu C."/>
            <person name="Xu H."/>
            <person name="Xu X."/>
            <person name="Cox K."/>
            <person name="Korf I."/>
            <person name="Meyers B.C."/>
            <person name="Michelmore R.W."/>
        </authorList>
    </citation>
    <scope>NUCLEOTIDE SEQUENCE [LARGE SCALE GENOMIC DNA]</scope>
    <source>
        <strain evidence="3">cv. Salinas</strain>
        <tissue evidence="2">Seedlings</tissue>
    </source>
</reference>
<evidence type="ECO:0000259" key="1">
    <source>
        <dbReference type="SMART" id="SM00597"/>
    </source>
</evidence>
<comment type="caution">
    <text evidence="2">The sequence shown here is derived from an EMBL/GenBank/DDBJ whole genome shotgun (WGS) entry which is preliminary data.</text>
</comment>
<dbReference type="InterPro" id="IPR006580">
    <property type="entry name" value="Znf_TTF"/>
</dbReference>
<feature type="domain" description="TTF-type" evidence="1">
    <location>
        <begin position="63"/>
        <end position="158"/>
    </location>
</feature>
<dbReference type="AlphaFoldDB" id="A0A9R1WSV7"/>
<accession>A0A9R1WSV7</accession>
<dbReference type="InterPro" id="IPR055298">
    <property type="entry name" value="AtLOH3-like"/>
</dbReference>
<dbReference type="EMBL" id="NBSK02000001">
    <property type="protein sequence ID" value="KAJ0228131.1"/>
    <property type="molecule type" value="Genomic_DNA"/>
</dbReference>